<evidence type="ECO:0000313" key="3">
    <source>
        <dbReference type="Proteomes" id="UP000283841"/>
    </source>
</evidence>
<dbReference type="InterPro" id="IPR011009">
    <property type="entry name" value="Kinase-like_dom_sf"/>
</dbReference>
<dbReference type="Proteomes" id="UP000283841">
    <property type="component" value="Unassembled WGS sequence"/>
</dbReference>
<name>A0A443HRA2_BYSSP</name>
<dbReference type="PANTHER" id="PTHR21310">
    <property type="entry name" value="AMINOGLYCOSIDE PHOSPHOTRANSFERASE-RELATED-RELATED"/>
    <property type="match status" value="1"/>
</dbReference>
<reference evidence="2 3" key="1">
    <citation type="journal article" date="2018" name="Front. Microbiol.">
        <title>Genomic and genetic insights into a cosmopolitan fungus, Paecilomyces variotii (Eurotiales).</title>
        <authorList>
            <person name="Urquhart A.S."/>
            <person name="Mondo S.J."/>
            <person name="Makela M.R."/>
            <person name="Hane J.K."/>
            <person name="Wiebenga A."/>
            <person name="He G."/>
            <person name="Mihaltcheva S."/>
            <person name="Pangilinan J."/>
            <person name="Lipzen A."/>
            <person name="Barry K."/>
            <person name="de Vries R.P."/>
            <person name="Grigoriev I.V."/>
            <person name="Idnurm A."/>
        </authorList>
    </citation>
    <scope>NUCLEOTIDE SEQUENCE [LARGE SCALE GENOMIC DNA]</scope>
    <source>
        <strain evidence="2 3">CBS 101075</strain>
    </source>
</reference>
<comment type="caution">
    <text evidence="2">The sequence shown here is derived from an EMBL/GenBank/DDBJ whole genome shotgun (WGS) entry which is preliminary data.</text>
</comment>
<accession>A0A443HRA2</accession>
<dbReference type="EMBL" id="RCNU01000007">
    <property type="protein sequence ID" value="RWQ94346.1"/>
    <property type="molecule type" value="Genomic_DNA"/>
</dbReference>
<gene>
    <name evidence="2" type="ORF">C8Q69DRAFT_507727</name>
</gene>
<evidence type="ECO:0000259" key="1">
    <source>
        <dbReference type="Pfam" id="PF01636"/>
    </source>
</evidence>
<organism evidence="2 3">
    <name type="scientific">Byssochlamys spectabilis</name>
    <name type="common">Paecilomyces variotii</name>
    <dbReference type="NCBI Taxonomy" id="264951"/>
    <lineage>
        <taxon>Eukaryota</taxon>
        <taxon>Fungi</taxon>
        <taxon>Dikarya</taxon>
        <taxon>Ascomycota</taxon>
        <taxon>Pezizomycotina</taxon>
        <taxon>Eurotiomycetes</taxon>
        <taxon>Eurotiomycetidae</taxon>
        <taxon>Eurotiales</taxon>
        <taxon>Thermoascaceae</taxon>
        <taxon>Paecilomyces</taxon>
    </lineage>
</organism>
<dbReference type="InterPro" id="IPR051678">
    <property type="entry name" value="AGP_Transferase"/>
</dbReference>
<dbReference type="AlphaFoldDB" id="A0A443HRA2"/>
<keyword evidence="3" id="KW-1185">Reference proteome</keyword>
<dbReference type="RefSeq" id="XP_028483991.1">
    <property type="nucleotide sequence ID" value="XM_028632913.1"/>
</dbReference>
<dbReference type="SUPFAM" id="SSF56112">
    <property type="entry name" value="Protein kinase-like (PK-like)"/>
    <property type="match status" value="1"/>
</dbReference>
<dbReference type="InterPro" id="IPR002575">
    <property type="entry name" value="Aminoglycoside_PTrfase"/>
</dbReference>
<evidence type="ECO:0000313" key="2">
    <source>
        <dbReference type="EMBL" id="RWQ94346.1"/>
    </source>
</evidence>
<feature type="domain" description="Aminoglycoside phosphotransferase" evidence="1">
    <location>
        <begin position="77"/>
        <end position="303"/>
    </location>
</feature>
<proteinExistence type="predicted"/>
<dbReference type="VEuPathDB" id="FungiDB:C8Q69DRAFT_507727"/>
<dbReference type="Pfam" id="PF01636">
    <property type="entry name" value="APH"/>
    <property type="match status" value="1"/>
</dbReference>
<sequence>MHHDAIQYDKACFTAASWVRKLRESLPMTVQELTDRFSVKVEYEYLCSGSFNCCYRLKGLQSIIRFPILGKSVFRYEKTNDEYMVMSYLARHTSIPVPQILTVGSSSQIGPYMVLSFVDGTRLSDHLKRSSDARIPIHLQPDIDCTFLVFVYRKMARVLIELSRCQFSRIGAIRQDRSGNWIASKRPITFNMNELVSCGNYPPKALPQQAFETARSYFTALAEMHITHLRTQRNNAVVNEEDCRNKYVARQLFLKIAKEFSTPYNEGPFPLYCDDLRPTNVIVDADLNIRGVIDWEYCYAAPAELTFCSPWWLLLKHPDEWDDLTEFWEEYRPRHHLFIQALQDEENEMIQRGDLSEHQRLSLRMARSLENGDFWFCLAATSSYGFDNIYWTFIDQWRYGPRTSIEDRIKLLTQEEQDDLVAFVRGKIQQAEEGELDEHWDAHEKLVA</sequence>
<protein>
    <recommendedName>
        <fullName evidence="1">Aminoglycoside phosphotransferase domain-containing protein</fullName>
    </recommendedName>
</protein>
<dbReference type="GeneID" id="39602190"/>
<dbReference type="PANTHER" id="PTHR21310:SF37">
    <property type="entry name" value="AMINOGLYCOSIDE PHOSPHOTRANSFERASE DOMAIN-CONTAINING PROTEIN"/>
    <property type="match status" value="1"/>
</dbReference>